<dbReference type="SUPFAM" id="SSF158472">
    <property type="entry name" value="HAMP domain-like"/>
    <property type="match status" value="1"/>
</dbReference>
<proteinExistence type="predicted"/>
<dbReference type="Pfam" id="PF00512">
    <property type="entry name" value="HisKA"/>
    <property type="match status" value="1"/>
</dbReference>
<evidence type="ECO:0000256" key="6">
    <source>
        <dbReference type="ARBA" id="ARBA00022679"/>
    </source>
</evidence>
<evidence type="ECO:0000256" key="9">
    <source>
        <dbReference type="ARBA" id="ARBA00022840"/>
    </source>
</evidence>
<keyword evidence="7" id="KW-0547">Nucleotide-binding</keyword>
<dbReference type="Gene3D" id="6.10.340.10">
    <property type="match status" value="1"/>
</dbReference>
<keyword evidence="4" id="KW-1003">Cell membrane</keyword>
<dbReference type="InterPro" id="IPR050980">
    <property type="entry name" value="2C_sensor_his_kinase"/>
</dbReference>
<evidence type="ECO:0000256" key="5">
    <source>
        <dbReference type="ARBA" id="ARBA00022553"/>
    </source>
</evidence>
<name>A0A1T1HEF9_OCELI</name>
<dbReference type="InterPro" id="IPR003594">
    <property type="entry name" value="HATPase_dom"/>
</dbReference>
<dbReference type="InterPro" id="IPR036097">
    <property type="entry name" value="HisK_dim/P_sf"/>
</dbReference>
<dbReference type="STRING" id="966.BTA35_0201325"/>
<keyword evidence="9" id="KW-0067">ATP-binding</keyword>
<evidence type="ECO:0000256" key="7">
    <source>
        <dbReference type="ARBA" id="ARBA00022741"/>
    </source>
</evidence>
<dbReference type="SMART" id="SM00304">
    <property type="entry name" value="HAMP"/>
    <property type="match status" value="1"/>
</dbReference>
<gene>
    <name evidence="13" type="ORF">BTA35_0201325</name>
</gene>
<dbReference type="SUPFAM" id="SSF55874">
    <property type="entry name" value="ATPase domain of HSP90 chaperone/DNA topoisomerase II/histidine kinase"/>
    <property type="match status" value="1"/>
</dbReference>
<feature type="transmembrane region" description="Helical" evidence="10">
    <location>
        <begin position="6"/>
        <end position="31"/>
    </location>
</feature>
<evidence type="ECO:0000313" key="13">
    <source>
        <dbReference type="EMBL" id="OOV88206.1"/>
    </source>
</evidence>
<sequence length="459" mass="52339">MRWLNTLFWKIFLTIWLVSALGMAGVFFIVANSNDEDRWRHLIKSQFKHQALELIELYEDSQKSIEAKSYGNLLDNPSQESPAWVLPRNRFESQDFAVFDHRRDRRPPVWLYEVDTEHRRLGVQITGHRRPPPRDSFAIKLKSETGRDYRLLTDIPLPLKHKERFTGYLFSIQMVLILAVAALSALILSIVLVRPIRQLSEYVKQIYRHGDLSARASAKLSQRKDEIGDLTREFDQMADYVESTLKNQQRLLQDVSHELRAPMARLQVSAGLAEQQLGEGSSLAQRINRECGRLDGLIAEILSFSRLESAHKEGDRFSVRELFDELISDLRFSQPDRPVQVQIEPETLHLTLNRDLLARALRNGIGNALKYTPEDSLLELSAHQEGSRLLIRLRDHGEGIGDDLLKELFTPFVRGTGGHGDGYGLGMSIARRAIERLGGTLEAENHSEGGLQLSVRLPV</sequence>
<feature type="domain" description="Histidine kinase" evidence="11">
    <location>
        <begin position="254"/>
        <end position="459"/>
    </location>
</feature>
<evidence type="ECO:0000256" key="4">
    <source>
        <dbReference type="ARBA" id="ARBA00022475"/>
    </source>
</evidence>
<comment type="catalytic activity">
    <reaction evidence="1">
        <text>ATP + protein L-histidine = ADP + protein N-phospho-L-histidine.</text>
        <dbReference type="EC" id="2.7.13.3"/>
    </reaction>
</comment>
<keyword evidence="14" id="KW-1185">Reference proteome</keyword>
<keyword evidence="10" id="KW-1133">Transmembrane helix</keyword>
<dbReference type="PRINTS" id="PR00344">
    <property type="entry name" value="BCTRLSENSOR"/>
</dbReference>
<keyword evidence="10" id="KW-0812">Transmembrane</keyword>
<dbReference type="Gene3D" id="3.30.565.10">
    <property type="entry name" value="Histidine kinase-like ATPase, C-terminal domain"/>
    <property type="match status" value="1"/>
</dbReference>
<dbReference type="CDD" id="cd06225">
    <property type="entry name" value="HAMP"/>
    <property type="match status" value="1"/>
</dbReference>
<dbReference type="SMART" id="SM00388">
    <property type="entry name" value="HisKA"/>
    <property type="match status" value="1"/>
</dbReference>
<keyword evidence="10" id="KW-0472">Membrane</keyword>
<dbReference type="SMART" id="SM00387">
    <property type="entry name" value="HATPase_c"/>
    <property type="match status" value="1"/>
</dbReference>
<dbReference type="InterPro" id="IPR003661">
    <property type="entry name" value="HisK_dim/P_dom"/>
</dbReference>
<dbReference type="PROSITE" id="PS50109">
    <property type="entry name" value="HIS_KIN"/>
    <property type="match status" value="1"/>
</dbReference>
<dbReference type="InterPro" id="IPR005467">
    <property type="entry name" value="His_kinase_dom"/>
</dbReference>
<dbReference type="PANTHER" id="PTHR44936">
    <property type="entry name" value="SENSOR PROTEIN CREC"/>
    <property type="match status" value="1"/>
</dbReference>
<evidence type="ECO:0000256" key="2">
    <source>
        <dbReference type="ARBA" id="ARBA00004651"/>
    </source>
</evidence>
<evidence type="ECO:0000259" key="12">
    <source>
        <dbReference type="PROSITE" id="PS50885"/>
    </source>
</evidence>
<accession>A0A1T1HEF9</accession>
<keyword evidence="6" id="KW-0808">Transferase</keyword>
<dbReference type="InterPro" id="IPR004358">
    <property type="entry name" value="Sig_transdc_His_kin-like_C"/>
</dbReference>
<keyword evidence="8" id="KW-0418">Kinase</keyword>
<evidence type="ECO:0000259" key="11">
    <source>
        <dbReference type="PROSITE" id="PS50109"/>
    </source>
</evidence>
<dbReference type="RefSeq" id="WP_077242624.1">
    <property type="nucleotide sequence ID" value="NZ_FXTS01000001.1"/>
</dbReference>
<comment type="subcellular location">
    <subcellularLocation>
        <location evidence="2">Cell membrane</location>
        <topology evidence="2">Multi-pass membrane protein</topology>
    </subcellularLocation>
</comment>
<dbReference type="AlphaFoldDB" id="A0A1T1HEF9"/>
<dbReference type="InterPro" id="IPR003660">
    <property type="entry name" value="HAMP_dom"/>
</dbReference>
<dbReference type="SUPFAM" id="SSF47384">
    <property type="entry name" value="Homodimeric domain of signal transducing histidine kinase"/>
    <property type="match status" value="1"/>
</dbReference>
<evidence type="ECO:0000313" key="14">
    <source>
        <dbReference type="Proteomes" id="UP000190064"/>
    </source>
</evidence>
<keyword evidence="5" id="KW-0597">Phosphoprotein</keyword>
<dbReference type="PROSITE" id="PS50885">
    <property type="entry name" value="HAMP"/>
    <property type="match status" value="1"/>
</dbReference>
<feature type="transmembrane region" description="Helical" evidence="10">
    <location>
        <begin position="168"/>
        <end position="193"/>
    </location>
</feature>
<comment type="caution">
    <text evidence="13">The sequence shown here is derived from an EMBL/GenBank/DDBJ whole genome shotgun (WGS) entry which is preliminary data.</text>
</comment>
<dbReference type="CDD" id="cd00082">
    <property type="entry name" value="HisKA"/>
    <property type="match status" value="1"/>
</dbReference>
<reference evidence="13" key="1">
    <citation type="submission" date="2017-02" db="EMBL/GenBank/DDBJ databases">
        <title>Draft Genome Sequence of the Salt Water Bacterium Oceanospirillum linum ATCC 11336.</title>
        <authorList>
            <person name="Trachtenberg A.M."/>
            <person name="Carney J.G."/>
            <person name="Linnane J.D."/>
            <person name="Rheaume B.A."/>
            <person name="Pitts N.L."/>
            <person name="Mykles D.L."/>
            <person name="Maclea K.S."/>
        </authorList>
    </citation>
    <scope>NUCLEOTIDE SEQUENCE [LARGE SCALE GENOMIC DNA]</scope>
    <source>
        <strain evidence="13">ATCC 11336</strain>
    </source>
</reference>
<dbReference type="Gene3D" id="1.10.287.130">
    <property type="match status" value="1"/>
</dbReference>
<dbReference type="GO" id="GO:0005886">
    <property type="term" value="C:plasma membrane"/>
    <property type="evidence" value="ECO:0007669"/>
    <property type="project" value="UniProtKB-SubCell"/>
</dbReference>
<evidence type="ECO:0000256" key="10">
    <source>
        <dbReference type="SAM" id="Phobius"/>
    </source>
</evidence>
<evidence type="ECO:0000256" key="8">
    <source>
        <dbReference type="ARBA" id="ARBA00022777"/>
    </source>
</evidence>
<dbReference type="Proteomes" id="UP000190064">
    <property type="component" value="Unassembled WGS sequence"/>
</dbReference>
<feature type="domain" description="HAMP" evidence="12">
    <location>
        <begin position="190"/>
        <end position="246"/>
    </location>
</feature>
<dbReference type="GO" id="GO:0000155">
    <property type="term" value="F:phosphorelay sensor kinase activity"/>
    <property type="evidence" value="ECO:0007669"/>
    <property type="project" value="InterPro"/>
</dbReference>
<organism evidence="13 14">
    <name type="scientific">Oceanospirillum linum</name>
    <dbReference type="NCBI Taxonomy" id="966"/>
    <lineage>
        <taxon>Bacteria</taxon>
        <taxon>Pseudomonadati</taxon>
        <taxon>Pseudomonadota</taxon>
        <taxon>Gammaproteobacteria</taxon>
        <taxon>Oceanospirillales</taxon>
        <taxon>Oceanospirillaceae</taxon>
        <taxon>Oceanospirillum</taxon>
    </lineage>
</organism>
<evidence type="ECO:0000256" key="1">
    <source>
        <dbReference type="ARBA" id="ARBA00000085"/>
    </source>
</evidence>
<dbReference type="EMBL" id="MTSD02000001">
    <property type="protein sequence ID" value="OOV88206.1"/>
    <property type="molecule type" value="Genomic_DNA"/>
</dbReference>
<dbReference type="GO" id="GO:0005524">
    <property type="term" value="F:ATP binding"/>
    <property type="evidence" value="ECO:0007669"/>
    <property type="project" value="UniProtKB-KW"/>
</dbReference>
<dbReference type="EC" id="2.7.13.3" evidence="3"/>
<evidence type="ECO:0000256" key="3">
    <source>
        <dbReference type="ARBA" id="ARBA00012438"/>
    </source>
</evidence>
<dbReference type="Pfam" id="PF00672">
    <property type="entry name" value="HAMP"/>
    <property type="match status" value="1"/>
</dbReference>
<dbReference type="PANTHER" id="PTHR44936:SF10">
    <property type="entry name" value="SENSOR PROTEIN RSTB"/>
    <property type="match status" value="1"/>
</dbReference>
<dbReference type="Pfam" id="PF02518">
    <property type="entry name" value="HATPase_c"/>
    <property type="match status" value="1"/>
</dbReference>
<dbReference type="InterPro" id="IPR036890">
    <property type="entry name" value="HATPase_C_sf"/>
</dbReference>
<protein>
    <recommendedName>
        <fullName evidence="3">histidine kinase</fullName>
        <ecNumber evidence="3">2.7.13.3</ecNumber>
    </recommendedName>
</protein>